<evidence type="ECO:0000313" key="4">
    <source>
        <dbReference type="EnsemblPlants" id="AUR62028024-RA:cds"/>
    </source>
</evidence>
<dbReference type="AlphaFoldDB" id="A0A803MEY1"/>
<keyword evidence="2" id="KW-0732">Signal</keyword>
<dbReference type="Pfam" id="PF08646">
    <property type="entry name" value="Rep_fac-A_C"/>
    <property type="match status" value="1"/>
</dbReference>
<evidence type="ECO:0000256" key="2">
    <source>
        <dbReference type="SAM" id="SignalP"/>
    </source>
</evidence>
<keyword evidence="5" id="KW-1185">Reference proteome</keyword>
<feature type="compositionally biased region" description="Polar residues" evidence="1">
    <location>
        <begin position="889"/>
        <end position="900"/>
    </location>
</feature>
<sequence length="944" mass="105851">MFVCLILFLPVTGYGYSVQQNCHSISTSFRSNGCCLNFSEPVYDFIDKARNNACVRVKTDNGKSEFVFFGGEANTAHESQERAAQKAVQKLMSPFGVRVSDFTSDRARMYQLCSKLYKHKVAELCSEKGLEVPISQSNLGKKSSDEVVHVTINFVGFLGVVVTRTSADVSPLETIWVEGLGFVAWLTVTCLHSGGELECIYSDACPEINSAMQKAAKRAIHYLVTRYNLEIVGANYGVSLEKSAACSALKERFYQLKRCLAAREEKFVDDECLTPTYERNQIPKISFPPAAPIRRRSTTPLSAASSSRTEPLVSGIPELETVWKRANKGEQSKSKKPRSRPSKYTVIPKKPVTAKVPSAAAQTSKQLRNAAKASKAYIVRVVVAEKGRDILSSKKKAVRFQTLLLKDEKGNRMRGTLFGDQIEAFEDALQYLGEYDISTAPIKFIDEKWRTEIDQFPYQMTFGSRTVIQPIHPELGPVLPDYKPLVSIPSAVDPDEKYDVVGVVLFVEKEPRKIEPREGKRESLVREIVITDESCDQPLTISMWNDLTAPKYFDKLSNWAETFKVNGFRALKPNTRCGFSMNSGMSTRIVYEPKGNRATVLSDWVVDRQARVLEIRYPSENKKILSIAELRQKKPSNTLQEEVLWIEVTIENAELEKVNAYTGCSNCWKRTNLPLQKRYSCVACSNKEYISTERITFKFEARDDIGTMAFTTFNDDTERLFRKTAATIYAIKEAADQDAFKAIQDMLSSTPFYIKVGPTRHLGQNNVLEWTLKTIELKESLDTEQNIQDTVTNTDQGKDSMEKHSENTVVSGPSEPFIPTPKMKKSSEEQTEASIYTEIATSPQESAENLKRKKSLGKSPMESGDQETDLELQTSQTGAKKKLCFGGMTQKNHTKGQNPGISLGREGIDDVPQIPQPQQKLDTPVIVKTEKVKKTPSDTSTKET</sequence>
<feature type="compositionally biased region" description="Basic and acidic residues" evidence="1">
    <location>
        <begin position="928"/>
        <end position="944"/>
    </location>
</feature>
<proteinExistence type="predicted"/>
<evidence type="ECO:0000313" key="5">
    <source>
        <dbReference type="Proteomes" id="UP000596660"/>
    </source>
</evidence>
<feature type="compositionally biased region" description="Polar residues" evidence="1">
    <location>
        <begin position="298"/>
        <end position="309"/>
    </location>
</feature>
<feature type="region of interest" description="Disordered" evidence="1">
    <location>
        <begin position="288"/>
        <end position="312"/>
    </location>
</feature>
<dbReference type="InterPro" id="IPR012340">
    <property type="entry name" value="NA-bd_OB-fold"/>
</dbReference>
<dbReference type="Proteomes" id="UP000596660">
    <property type="component" value="Unplaced"/>
</dbReference>
<feature type="region of interest" description="Disordered" evidence="1">
    <location>
        <begin position="786"/>
        <end position="944"/>
    </location>
</feature>
<dbReference type="InterPro" id="IPR013955">
    <property type="entry name" value="Rep_factor-A_C"/>
</dbReference>
<feature type="domain" description="Replication factor A C-terminal" evidence="3">
    <location>
        <begin position="658"/>
        <end position="753"/>
    </location>
</feature>
<reference evidence="4" key="2">
    <citation type="submission" date="2021-03" db="UniProtKB">
        <authorList>
            <consortium name="EnsemblPlants"/>
        </authorList>
    </citation>
    <scope>IDENTIFICATION</scope>
</reference>
<name>A0A803MEY1_CHEQI</name>
<feature type="compositionally biased region" description="Polar residues" evidence="1">
    <location>
        <begin position="786"/>
        <end position="795"/>
    </location>
</feature>
<evidence type="ECO:0000259" key="3">
    <source>
        <dbReference type="Pfam" id="PF08646"/>
    </source>
</evidence>
<dbReference type="Gene3D" id="2.40.50.140">
    <property type="entry name" value="Nucleic acid-binding proteins"/>
    <property type="match status" value="3"/>
</dbReference>
<accession>A0A803MEY1</accession>
<feature type="chain" id="PRO_5030766591" description="Replication factor A C-terminal domain-containing protein" evidence="2">
    <location>
        <begin position="16"/>
        <end position="944"/>
    </location>
</feature>
<feature type="signal peptide" evidence="2">
    <location>
        <begin position="1"/>
        <end position="15"/>
    </location>
</feature>
<reference evidence="4" key="1">
    <citation type="journal article" date="2017" name="Nature">
        <title>The genome of Chenopodium quinoa.</title>
        <authorList>
            <person name="Jarvis D.E."/>
            <person name="Ho Y.S."/>
            <person name="Lightfoot D.J."/>
            <person name="Schmoeckel S.M."/>
            <person name="Li B."/>
            <person name="Borm T.J.A."/>
            <person name="Ohyanagi H."/>
            <person name="Mineta K."/>
            <person name="Michell C.T."/>
            <person name="Saber N."/>
            <person name="Kharbatia N.M."/>
            <person name="Rupper R.R."/>
            <person name="Sharp A.R."/>
            <person name="Dally N."/>
            <person name="Boughton B.A."/>
            <person name="Woo Y.H."/>
            <person name="Gao G."/>
            <person name="Schijlen E.G.W.M."/>
            <person name="Guo X."/>
            <person name="Momin A.A."/>
            <person name="Negrao S."/>
            <person name="Al-Babili S."/>
            <person name="Gehring C."/>
            <person name="Roessner U."/>
            <person name="Jung C."/>
            <person name="Murphy K."/>
            <person name="Arold S.T."/>
            <person name="Gojobori T."/>
            <person name="van der Linden C.G."/>
            <person name="van Loo E.N."/>
            <person name="Jellen E.N."/>
            <person name="Maughan P.J."/>
            <person name="Tester M."/>
        </authorList>
    </citation>
    <scope>NUCLEOTIDE SEQUENCE [LARGE SCALE GENOMIC DNA]</scope>
    <source>
        <strain evidence="4">cv. PI 614886</strain>
    </source>
</reference>
<dbReference type="SUPFAM" id="SSF50249">
    <property type="entry name" value="Nucleic acid-binding proteins"/>
    <property type="match status" value="3"/>
</dbReference>
<feature type="region of interest" description="Disordered" evidence="1">
    <location>
        <begin position="324"/>
        <end position="347"/>
    </location>
</feature>
<protein>
    <recommendedName>
        <fullName evidence="3">Replication factor A C-terminal domain-containing protein</fullName>
    </recommendedName>
</protein>
<organism evidence="4 5">
    <name type="scientific">Chenopodium quinoa</name>
    <name type="common">Quinoa</name>
    <dbReference type="NCBI Taxonomy" id="63459"/>
    <lineage>
        <taxon>Eukaryota</taxon>
        <taxon>Viridiplantae</taxon>
        <taxon>Streptophyta</taxon>
        <taxon>Embryophyta</taxon>
        <taxon>Tracheophyta</taxon>
        <taxon>Spermatophyta</taxon>
        <taxon>Magnoliopsida</taxon>
        <taxon>eudicotyledons</taxon>
        <taxon>Gunneridae</taxon>
        <taxon>Pentapetalae</taxon>
        <taxon>Caryophyllales</taxon>
        <taxon>Chenopodiaceae</taxon>
        <taxon>Chenopodioideae</taxon>
        <taxon>Atripliceae</taxon>
        <taxon>Chenopodium</taxon>
    </lineage>
</organism>
<dbReference type="Gramene" id="AUR62028024-RA">
    <property type="protein sequence ID" value="AUR62028024-RA:cds"/>
    <property type="gene ID" value="AUR62028024"/>
</dbReference>
<dbReference type="PANTHER" id="PTHR47165">
    <property type="entry name" value="OS03G0429900 PROTEIN"/>
    <property type="match status" value="1"/>
</dbReference>
<feature type="compositionally biased region" description="Basic and acidic residues" evidence="1">
    <location>
        <begin position="324"/>
        <end position="333"/>
    </location>
</feature>
<dbReference type="PANTHER" id="PTHR47165:SF4">
    <property type="entry name" value="OS03G0429900 PROTEIN"/>
    <property type="match status" value="1"/>
</dbReference>
<evidence type="ECO:0000256" key="1">
    <source>
        <dbReference type="SAM" id="MobiDB-lite"/>
    </source>
</evidence>
<feature type="compositionally biased region" description="Basic and acidic residues" evidence="1">
    <location>
        <begin position="796"/>
        <end position="806"/>
    </location>
</feature>
<dbReference type="EnsemblPlants" id="AUR62028024-RA">
    <property type="protein sequence ID" value="AUR62028024-RA:cds"/>
    <property type="gene ID" value="AUR62028024"/>
</dbReference>